<proteinExistence type="predicted"/>
<dbReference type="OrthoDB" id="2693280at2759"/>
<reference evidence="1" key="1">
    <citation type="journal article" date="2020" name="New Phytol.">
        <title>Comparative genomics reveals dynamic genome evolution in host specialist ectomycorrhizal fungi.</title>
        <authorList>
            <person name="Lofgren L.A."/>
            <person name="Nguyen N.H."/>
            <person name="Vilgalys R."/>
            <person name="Ruytinx J."/>
            <person name="Liao H.L."/>
            <person name="Branco S."/>
            <person name="Kuo A."/>
            <person name="LaButti K."/>
            <person name="Lipzen A."/>
            <person name="Andreopoulos W."/>
            <person name="Pangilinan J."/>
            <person name="Riley R."/>
            <person name="Hundley H."/>
            <person name="Na H."/>
            <person name="Barry K."/>
            <person name="Grigoriev I.V."/>
            <person name="Stajich J.E."/>
            <person name="Kennedy P.G."/>
        </authorList>
    </citation>
    <scope>NUCLEOTIDE SEQUENCE</scope>
    <source>
        <strain evidence="1">DOB743</strain>
    </source>
</reference>
<accession>A0A9P7CWM9</accession>
<organism evidence="1 2">
    <name type="scientific">Suillus placidus</name>
    <dbReference type="NCBI Taxonomy" id="48579"/>
    <lineage>
        <taxon>Eukaryota</taxon>
        <taxon>Fungi</taxon>
        <taxon>Dikarya</taxon>
        <taxon>Basidiomycota</taxon>
        <taxon>Agaricomycotina</taxon>
        <taxon>Agaricomycetes</taxon>
        <taxon>Agaricomycetidae</taxon>
        <taxon>Boletales</taxon>
        <taxon>Suillineae</taxon>
        <taxon>Suillaceae</taxon>
        <taxon>Suillus</taxon>
    </lineage>
</organism>
<dbReference type="EMBL" id="JABBWD010000102">
    <property type="protein sequence ID" value="KAG1765888.1"/>
    <property type="molecule type" value="Genomic_DNA"/>
</dbReference>
<dbReference type="Proteomes" id="UP000714275">
    <property type="component" value="Unassembled WGS sequence"/>
</dbReference>
<sequence length="184" mass="20379">MADIYEAAQKLRYSGAASSHASKLQMMEMDGIANWSLNSNDSCLSMCLPFCKVTSQCLNLPKGDGAAQPSTSSRRGKDKITVHWMRPQDLHHTDILVQHLTTNSMDVRILFYESKQSAASSSSNEDRPSGKNKGKFINSCLKKLFKEQLNKFNRTGTGVTLLDENGAINLHRNGMGYPRVFGGF</sequence>
<evidence type="ECO:0000313" key="1">
    <source>
        <dbReference type="EMBL" id="KAG1765888.1"/>
    </source>
</evidence>
<name>A0A9P7CWM9_9AGAM</name>
<gene>
    <name evidence="1" type="ORF">EV702DRAFT_1050876</name>
</gene>
<evidence type="ECO:0000313" key="2">
    <source>
        <dbReference type="Proteomes" id="UP000714275"/>
    </source>
</evidence>
<protein>
    <submittedName>
        <fullName evidence="1">Uncharacterized protein</fullName>
    </submittedName>
</protein>
<keyword evidence="2" id="KW-1185">Reference proteome</keyword>
<dbReference type="AlphaFoldDB" id="A0A9P7CWM9"/>
<comment type="caution">
    <text evidence="1">The sequence shown here is derived from an EMBL/GenBank/DDBJ whole genome shotgun (WGS) entry which is preliminary data.</text>
</comment>